<dbReference type="Gene3D" id="3.40.50.1580">
    <property type="entry name" value="Nucleoside phosphorylase domain"/>
    <property type="match status" value="1"/>
</dbReference>
<organism evidence="4 5">
    <name type="scientific">Drosophila navojoa</name>
    <name type="common">Fruit fly</name>
    <dbReference type="NCBI Taxonomy" id="7232"/>
    <lineage>
        <taxon>Eukaryota</taxon>
        <taxon>Metazoa</taxon>
        <taxon>Ecdysozoa</taxon>
        <taxon>Arthropoda</taxon>
        <taxon>Hexapoda</taxon>
        <taxon>Insecta</taxon>
        <taxon>Pterygota</taxon>
        <taxon>Neoptera</taxon>
        <taxon>Endopterygota</taxon>
        <taxon>Diptera</taxon>
        <taxon>Brachycera</taxon>
        <taxon>Muscomorpha</taxon>
        <taxon>Ephydroidea</taxon>
        <taxon>Drosophilidae</taxon>
        <taxon>Drosophila</taxon>
    </lineage>
</organism>
<name>A0A484BPI2_DRONA</name>
<dbReference type="Pfam" id="PF01048">
    <property type="entry name" value="PNP_UDP_1"/>
    <property type="match status" value="1"/>
</dbReference>
<dbReference type="AlphaFoldDB" id="A0A484BPI2"/>
<feature type="binding site" evidence="2">
    <location>
        <position position="82"/>
    </location>
    <ligand>
        <name>phosphate</name>
        <dbReference type="ChEBI" id="CHEBI:43474"/>
    </ligand>
</feature>
<gene>
    <name evidence="4" type="ORF">AWZ03_003470</name>
</gene>
<comment type="similarity">
    <text evidence="1">Belongs to the PNP/UDP phosphorylase family.</text>
</comment>
<feature type="binding site" evidence="2">
    <location>
        <position position="206"/>
    </location>
    <ligand>
        <name>substrate</name>
    </ligand>
</feature>
<dbReference type="STRING" id="7232.A0A484BPI2"/>
<evidence type="ECO:0000259" key="3">
    <source>
        <dbReference type="Pfam" id="PF01048"/>
    </source>
</evidence>
<dbReference type="NCBIfam" id="TIGR01719">
    <property type="entry name" value="euk_UDPppase"/>
    <property type="match status" value="1"/>
</dbReference>
<accession>A0A484BPI2</accession>
<dbReference type="OrthoDB" id="204058at2759"/>
<dbReference type="PANTHER" id="PTHR43691:SF11">
    <property type="entry name" value="FI09636P-RELATED"/>
    <property type="match status" value="1"/>
</dbReference>
<dbReference type="Proteomes" id="UP000295192">
    <property type="component" value="Unassembled WGS sequence"/>
</dbReference>
<dbReference type="GO" id="GO:0005829">
    <property type="term" value="C:cytosol"/>
    <property type="evidence" value="ECO:0007669"/>
    <property type="project" value="TreeGrafter"/>
</dbReference>
<dbReference type="GO" id="GO:0009166">
    <property type="term" value="P:nucleotide catabolic process"/>
    <property type="evidence" value="ECO:0007669"/>
    <property type="project" value="InterPro"/>
</dbReference>
<proteinExistence type="inferred from homology"/>
<evidence type="ECO:0000313" key="4">
    <source>
        <dbReference type="EMBL" id="TDG49960.1"/>
    </source>
</evidence>
<keyword evidence="5" id="KW-1185">Reference proteome</keyword>
<dbReference type="GO" id="GO:0004850">
    <property type="term" value="F:uridine phosphorylase activity"/>
    <property type="evidence" value="ECO:0007669"/>
    <property type="project" value="InterPro"/>
</dbReference>
<sequence>MSLSRLNNPHLDTMSSDFLYHLNINVACSQNATDIEQQFGDIRVICTGGTQKRMKELAIYLRPILGIADNSEPVDLCESGQRYAVYKVGPVLCVSHGVGSSTFSVVLHELLKLVRYAKCEDVVFLRIGTCGGVGVEPGTVIVTEKAYNGCLENVHEFPILGRRVRRPAFFAQDVVEGILGVGNQPKDSFEIIKANTMATDCFYEGQGRIDGAVCEYSEDDKMKFLQKAHDLGIRNIEMEATMFSSLTRKADVKAGCICVALLNRLNGDQVTITMEQKHEFEQRPFIIVGRYITHLLK</sequence>
<protein>
    <recommendedName>
        <fullName evidence="3">Nucleoside phosphorylase domain-containing protein</fullName>
    </recommendedName>
</protein>
<dbReference type="EMBL" id="LSRL02000018">
    <property type="protein sequence ID" value="TDG49960.1"/>
    <property type="molecule type" value="Genomic_DNA"/>
</dbReference>
<dbReference type="InterPro" id="IPR035994">
    <property type="entry name" value="Nucleoside_phosphorylase_sf"/>
</dbReference>
<evidence type="ECO:0000256" key="1">
    <source>
        <dbReference type="ARBA" id="ARBA00010456"/>
    </source>
</evidence>
<evidence type="ECO:0000256" key="2">
    <source>
        <dbReference type="PIRSR" id="PIRSR610059-50"/>
    </source>
</evidence>
<reference evidence="4 5" key="1">
    <citation type="journal article" date="2019" name="J. Hered.">
        <title>An Improved Genome Assembly for Drosophila navojoa, the Basal Species in the mojavensis Cluster.</title>
        <authorList>
            <person name="Vanderlinde T."/>
            <person name="Dupim E.G."/>
            <person name="Nazario-Yepiz N.O."/>
            <person name="Carvalho A.B."/>
        </authorList>
    </citation>
    <scope>NUCLEOTIDE SEQUENCE [LARGE SCALE GENOMIC DNA]</scope>
    <source>
        <strain evidence="4">Navoj_Jal97</strain>
        <tissue evidence="4">Whole organism</tissue>
    </source>
</reference>
<dbReference type="GO" id="GO:0006218">
    <property type="term" value="P:uridine catabolic process"/>
    <property type="evidence" value="ECO:0007669"/>
    <property type="project" value="TreeGrafter"/>
</dbReference>
<dbReference type="SUPFAM" id="SSF53167">
    <property type="entry name" value="Purine and uridine phosphorylases"/>
    <property type="match status" value="1"/>
</dbReference>
<dbReference type="CDD" id="cd17763">
    <property type="entry name" value="UP_hUPP-like"/>
    <property type="match status" value="1"/>
</dbReference>
<feature type="domain" description="Nucleoside phosphorylase" evidence="3">
    <location>
        <begin position="44"/>
        <end position="279"/>
    </location>
</feature>
<evidence type="ECO:0000313" key="5">
    <source>
        <dbReference type="Proteomes" id="UP000295192"/>
    </source>
</evidence>
<dbReference type="InterPro" id="IPR010059">
    <property type="entry name" value="Uridine_phosphorylase_euk"/>
</dbReference>
<feature type="binding site" evidence="2">
    <location>
        <begin position="126"/>
        <end position="129"/>
    </location>
    <ligand>
        <name>phosphate</name>
        <dbReference type="ChEBI" id="CHEBI:43474"/>
    </ligand>
</feature>
<feature type="binding site" evidence="2">
    <location>
        <position position="208"/>
    </location>
    <ligand>
        <name>substrate</name>
    </ligand>
</feature>
<dbReference type="OMA" id="AVCEYSE"/>
<dbReference type="PANTHER" id="PTHR43691">
    <property type="entry name" value="URIDINE PHOSPHORYLASE"/>
    <property type="match status" value="1"/>
</dbReference>
<comment type="caution">
    <text evidence="4">The sequence shown here is derived from an EMBL/GenBank/DDBJ whole genome shotgun (WGS) entry which is preliminary data.</text>
</comment>
<dbReference type="InterPro" id="IPR000845">
    <property type="entry name" value="Nucleoside_phosphorylase_d"/>
</dbReference>